<dbReference type="Pfam" id="PF09581">
    <property type="entry name" value="Spore_III_AF"/>
    <property type="match status" value="1"/>
</dbReference>
<gene>
    <name evidence="2" type="ORF">GC105_04975</name>
</gene>
<organism evidence="2 3">
    <name type="scientific">Alkalibaculum sporogenes</name>
    <dbReference type="NCBI Taxonomy" id="2655001"/>
    <lineage>
        <taxon>Bacteria</taxon>
        <taxon>Bacillati</taxon>
        <taxon>Bacillota</taxon>
        <taxon>Clostridia</taxon>
        <taxon>Eubacteriales</taxon>
        <taxon>Eubacteriaceae</taxon>
        <taxon>Alkalibaculum</taxon>
    </lineage>
</organism>
<comment type="caution">
    <text evidence="2">The sequence shown here is derived from an EMBL/GenBank/DDBJ whole genome shotgun (WGS) entry which is preliminary data.</text>
</comment>
<dbReference type="EMBL" id="WHNX01000006">
    <property type="protein sequence ID" value="MPW25141.1"/>
    <property type="molecule type" value="Genomic_DNA"/>
</dbReference>
<dbReference type="InterPro" id="IPR014245">
    <property type="entry name" value="Spore_III_AF"/>
</dbReference>
<keyword evidence="3" id="KW-1185">Reference proteome</keyword>
<dbReference type="RefSeq" id="WP_152802351.1">
    <property type="nucleotide sequence ID" value="NZ_WHNX01000006.1"/>
</dbReference>
<evidence type="ECO:0000256" key="1">
    <source>
        <dbReference type="SAM" id="Phobius"/>
    </source>
</evidence>
<evidence type="ECO:0008006" key="4">
    <source>
        <dbReference type="Google" id="ProtNLM"/>
    </source>
</evidence>
<accession>A0A6A7K731</accession>
<keyword evidence="1" id="KW-1133">Transmembrane helix</keyword>
<dbReference type="Proteomes" id="UP000440004">
    <property type="component" value="Unassembled WGS sequence"/>
</dbReference>
<name>A0A6A7K731_9FIRM</name>
<reference evidence="2 3" key="1">
    <citation type="submission" date="2019-10" db="EMBL/GenBank/DDBJ databases">
        <title>Alkalibaculum tamaniensis sp.nov., a new alkaliphilic acetogen, isolated on methoxylated aromatics from a mud volcano.</title>
        <authorList>
            <person name="Khomyakova M.A."/>
            <person name="Merkel A.Y."/>
            <person name="Bonch-Osmolovskaya E.A."/>
            <person name="Slobodkin A.I."/>
        </authorList>
    </citation>
    <scope>NUCLEOTIDE SEQUENCE [LARGE SCALE GENOMIC DNA]</scope>
    <source>
        <strain evidence="2 3">M08DMB</strain>
    </source>
</reference>
<feature type="transmembrane region" description="Helical" evidence="1">
    <location>
        <begin position="32"/>
        <end position="53"/>
    </location>
</feature>
<evidence type="ECO:0000313" key="3">
    <source>
        <dbReference type="Proteomes" id="UP000440004"/>
    </source>
</evidence>
<keyword evidence="1" id="KW-0472">Membrane</keyword>
<sequence length="196" mass="22513">MQFFSSWLKNIVFITITITLVNMILPDKMAKYVKVITGFIVMLVIVQPIASLLGGEVYLDDFHLKHSSIMEENITTFGEEQDMASKQESITVRVYKDKLTDSIVNRIDQTLDMKVEVKLDVNEDMNDDSFGTINKAYVIVIEEPQSSIVNIKKINIGKKDDQIEEMVSEKSVNKINNFFLNFYNLKDENITISKNE</sequence>
<feature type="transmembrane region" description="Helical" evidence="1">
    <location>
        <begin position="6"/>
        <end position="25"/>
    </location>
</feature>
<dbReference type="AlphaFoldDB" id="A0A6A7K731"/>
<protein>
    <recommendedName>
        <fullName evidence="4">Stage III sporulation protein AF</fullName>
    </recommendedName>
</protein>
<keyword evidence="1" id="KW-0812">Transmembrane</keyword>
<evidence type="ECO:0000313" key="2">
    <source>
        <dbReference type="EMBL" id="MPW25141.1"/>
    </source>
</evidence>
<proteinExistence type="predicted"/>